<sequence length="257" mass="29534">MTQLSQTYIYAFKHKKKHFEMEAVARENDQPNHCDIKEEEVPSNEAAENGLQGEVTSKGYTPDLSNANVNQQQQQKNNGEDDLLPGTRLRRRRRNLLLDTYLCNECHQYVRGGVVTICGHLFCWTCLWPKLSGTTTPRCPFCLRHLLMYEDIMPFHGEGPNAHQEDNNVPAQPGSVPRPTGLYLSDSEFPCWFTVNDPTDGCPATFPETRRERDLYCAIKLMPMVYPWIGAQITFLKWFQLGCVLVIFLIWSILSLF</sequence>
<dbReference type="UniPathway" id="UPA00143"/>
<comment type="catalytic activity">
    <reaction evidence="1">
        <text>S-ubiquitinyl-[E2 ubiquitin-conjugating enzyme]-L-cysteine + [acceptor protein]-L-lysine = [E2 ubiquitin-conjugating enzyme]-L-cysteine + N(6)-ubiquitinyl-[acceptor protein]-L-lysine.</text>
        <dbReference type="EC" id="2.3.2.27"/>
    </reaction>
</comment>
<dbReference type="GO" id="GO:0008270">
    <property type="term" value="F:zinc ion binding"/>
    <property type="evidence" value="ECO:0007669"/>
    <property type="project" value="UniProtKB-KW"/>
</dbReference>
<dbReference type="EC" id="2.3.2.27" evidence="4"/>
<dbReference type="PROSITE" id="PS50089">
    <property type="entry name" value="ZF_RING_2"/>
    <property type="match status" value="1"/>
</dbReference>
<dbReference type="SUPFAM" id="SSF57850">
    <property type="entry name" value="RING/U-box"/>
    <property type="match status" value="1"/>
</dbReference>
<feature type="domain" description="RING-type" evidence="14">
    <location>
        <begin position="103"/>
        <end position="142"/>
    </location>
</feature>
<dbReference type="GO" id="GO:0005783">
    <property type="term" value="C:endoplasmic reticulum"/>
    <property type="evidence" value="ECO:0007669"/>
    <property type="project" value="InterPro"/>
</dbReference>
<comment type="pathway">
    <text evidence="3">Protein modification; protein ubiquitination.</text>
</comment>
<evidence type="ECO:0000256" key="3">
    <source>
        <dbReference type="ARBA" id="ARBA00004906"/>
    </source>
</evidence>
<keyword evidence="13" id="KW-1133">Transmembrane helix</keyword>
<evidence type="ECO:0000256" key="2">
    <source>
        <dbReference type="ARBA" id="ARBA00004308"/>
    </source>
</evidence>
<feature type="region of interest" description="Disordered" evidence="12">
    <location>
        <begin position="54"/>
        <end position="87"/>
    </location>
</feature>
<accession>A0A6P8K8D0</accession>
<dbReference type="Proteomes" id="UP000515162">
    <property type="component" value="Chromosome 3R"/>
</dbReference>
<evidence type="ECO:0000256" key="7">
    <source>
        <dbReference type="ARBA" id="ARBA00022771"/>
    </source>
</evidence>
<evidence type="ECO:0000313" key="15">
    <source>
        <dbReference type="Proteomes" id="UP000515162"/>
    </source>
</evidence>
<keyword evidence="6" id="KW-0479">Metal-binding</keyword>
<protein>
    <recommendedName>
        <fullName evidence="4">RING-type E3 ubiquitin transferase</fullName>
        <ecNumber evidence="4">2.3.2.27</ecNumber>
    </recommendedName>
</protein>
<evidence type="ECO:0000256" key="10">
    <source>
        <dbReference type="ARBA" id="ARBA00023136"/>
    </source>
</evidence>
<dbReference type="GO" id="GO:0016567">
    <property type="term" value="P:protein ubiquitination"/>
    <property type="evidence" value="ECO:0007669"/>
    <property type="project" value="UniProtKB-UniPathway"/>
</dbReference>
<evidence type="ECO:0000256" key="13">
    <source>
        <dbReference type="SAM" id="Phobius"/>
    </source>
</evidence>
<evidence type="ECO:0000256" key="5">
    <source>
        <dbReference type="ARBA" id="ARBA00022679"/>
    </source>
</evidence>
<keyword evidence="10 13" id="KW-0472">Membrane</keyword>
<dbReference type="InterPro" id="IPR045103">
    <property type="entry name" value="RNF5/RNF185-like"/>
</dbReference>
<evidence type="ECO:0000256" key="11">
    <source>
        <dbReference type="PROSITE-ProRule" id="PRU00175"/>
    </source>
</evidence>
<feature type="compositionally biased region" description="Low complexity" evidence="12">
    <location>
        <begin position="66"/>
        <end position="77"/>
    </location>
</feature>
<keyword evidence="9" id="KW-0862">Zinc</keyword>
<evidence type="ECO:0000256" key="6">
    <source>
        <dbReference type="ARBA" id="ARBA00022723"/>
    </source>
</evidence>
<evidence type="ECO:0000259" key="14">
    <source>
        <dbReference type="PROSITE" id="PS50089"/>
    </source>
</evidence>
<feature type="transmembrane region" description="Helical" evidence="13">
    <location>
        <begin position="238"/>
        <end position="256"/>
    </location>
</feature>
<dbReference type="PROSITE" id="PS00518">
    <property type="entry name" value="ZF_RING_1"/>
    <property type="match status" value="1"/>
</dbReference>
<dbReference type="GO" id="GO:0061630">
    <property type="term" value="F:ubiquitin protein ligase activity"/>
    <property type="evidence" value="ECO:0007669"/>
    <property type="project" value="UniProtKB-EC"/>
</dbReference>
<gene>
    <name evidence="16" type="primary">LOC117144154</name>
</gene>
<dbReference type="RefSeq" id="XP_033165078.1">
    <property type="nucleotide sequence ID" value="XM_033309187.1"/>
</dbReference>
<dbReference type="InterPro" id="IPR013083">
    <property type="entry name" value="Znf_RING/FYVE/PHD"/>
</dbReference>
<evidence type="ECO:0000256" key="9">
    <source>
        <dbReference type="ARBA" id="ARBA00022833"/>
    </source>
</evidence>
<dbReference type="InterPro" id="IPR001841">
    <property type="entry name" value="Znf_RING"/>
</dbReference>
<evidence type="ECO:0000256" key="12">
    <source>
        <dbReference type="SAM" id="MobiDB-lite"/>
    </source>
</evidence>
<keyword evidence="5" id="KW-0808">Transferase</keyword>
<keyword evidence="15" id="KW-1185">Reference proteome</keyword>
<name>A0A6P8K8D0_DROMA</name>
<dbReference type="Gene3D" id="3.30.40.10">
    <property type="entry name" value="Zinc/RING finger domain, C3HC4 (zinc finger)"/>
    <property type="match status" value="1"/>
</dbReference>
<feature type="compositionally biased region" description="Polar residues" evidence="12">
    <location>
        <begin position="54"/>
        <end position="65"/>
    </location>
</feature>
<keyword evidence="7 11" id="KW-0863">Zinc-finger</keyword>
<dbReference type="GeneID" id="117144154"/>
<proteinExistence type="predicted"/>
<evidence type="ECO:0000256" key="8">
    <source>
        <dbReference type="ARBA" id="ARBA00022786"/>
    </source>
</evidence>
<evidence type="ECO:0000256" key="4">
    <source>
        <dbReference type="ARBA" id="ARBA00012483"/>
    </source>
</evidence>
<dbReference type="AlphaFoldDB" id="A0A6P8K8D0"/>
<keyword evidence="8" id="KW-0833">Ubl conjugation pathway</keyword>
<evidence type="ECO:0000313" key="16">
    <source>
        <dbReference type="RefSeq" id="XP_033165078.1"/>
    </source>
</evidence>
<keyword evidence="13" id="KW-0812">Transmembrane</keyword>
<evidence type="ECO:0000256" key="1">
    <source>
        <dbReference type="ARBA" id="ARBA00000900"/>
    </source>
</evidence>
<organism evidence="15 16">
    <name type="scientific">Drosophila mauritiana</name>
    <name type="common">Fruit fly</name>
    <dbReference type="NCBI Taxonomy" id="7226"/>
    <lineage>
        <taxon>Eukaryota</taxon>
        <taxon>Metazoa</taxon>
        <taxon>Ecdysozoa</taxon>
        <taxon>Arthropoda</taxon>
        <taxon>Hexapoda</taxon>
        <taxon>Insecta</taxon>
        <taxon>Pterygota</taxon>
        <taxon>Neoptera</taxon>
        <taxon>Endopterygota</taxon>
        <taxon>Diptera</taxon>
        <taxon>Brachycera</taxon>
        <taxon>Muscomorpha</taxon>
        <taxon>Ephydroidea</taxon>
        <taxon>Drosophilidae</taxon>
        <taxon>Drosophila</taxon>
        <taxon>Sophophora</taxon>
    </lineage>
</organism>
<comment type="subcellular location">
    <subcellularLocation>
        <location evidence="2">Endomembrane system</location>
    </subcellularLocation>
</comment>
<dbReference type="PANTHER" id="PTHR12313">
    <property type="entry name" value="E3 UBIQUITIN-PROTEIN LIGASE RNF5-RELATED"/>
    <property type="match status" value="1"/>
</dbReference>
<dbReference type="GO" id="GO:0006511">
    <property type="term" value="P:ubiquitin-dependent protein catabolic process"/>
    <property type="evidence" value="ECO:0007669"/>
    <property type="project" value="InterPro"/>
</dbReference>
<dbReference type="InterPro" id="IPR017907">
    <property type="entry name" value="Znf_RING_CS"/>
</dbReference>
<reference evidence="16" key="1">
    <citation type="submission" date="2025-08" db="UniProtKB">
        <authorList>
            <consortium name="RefSeq"/>
        </authorList>
    </citation>
    <scope>IDENTIFICATION</scope>
    <source>
        <strain evidence="16">Mau12</strain>
        <tissue evidence="16">Whole Body</tissue>
    </source>
</reference>